<feature type="chain" id="PRO_5007738240" evidence="1">
    <location>
        <begin position="26"/>
        <end position="41"/>
    </location>
</feature>
<protein>
    <submittedName>
        <fullName evidence="2">Uncharacterized protein</fullName>
    </submittedName>
</protein>
<organism evidence="2 3">
    <name type="scientific">Fusarium oxysporum f. sp. raphani 54005</name>
    <dbReference type="NCBI Taxonomy" id="1089458"/>
    <lineage>
        <taxon>Eukaryota</taxon>
        <taxon>Fungi</taxon>
        <taxon>Dikarya</taxon>
        <taxon>Ascomycota</taxon>
        <taxon>Pezizomycotina</taxon>
        <taxon>Sordariomycetes</taxon>
        <taxon>Hypocreomycetidae</taxon>
        <taxon>Hypocreales</taxon>
        <taxon>Nectriaceae</taxon>
        <taxon>Fusarium</taxon>
        <taxon>Fusarium oxysporum species complex</taxon>
    </lineage>
</organism>
<gene>
    <name evidence="2" type="ORF">FOQG_11299</name>
</gene>
<proteinExistence type="predicted"/>
<dbReference type="AlphaFoldDB" id="X0CQK2"/>
<name>X0CQK2_FUSOX</name>
<dbReference type="HOGENOM" id="CLU_3279559_0_0_1"/>
<dbReference type="Proteomes" id="UP000030663">
    <property type="component" value="Unassembled WGS sequence"/>
</dbReference>
<evidence type="ECO:0000256" key="1">
    <source>
        <dbReference type="SAM" id="SignalP"/>
    </source>
</evidence>
<reference evidence="2" key="2">
    <citation type="submission" date="2012-05" db="EMBL/GenBank/DDBJ databases">
        <title>Annotation of the Genome Sequence of Fusarium oxysporum PHW815.</title>
        <authorList>
            <consortium name="The Broad Institute Genomics Platform"/>
            <person name="Ma L.-J."/>
            <person name="Corby-Kistler H."/>
            <person name="Broz K."/>
            <person name="Gale L.R."/>
            <person name="Jonkers W."/>
            <person name="O'Donnell K."/>
            <person name="Ploetz R."/>
            <person name="Steinberg C."/>
            <person name="Schwartz D.C."/>
            <person name="VanEtten H."/>
            <person name="Zhou S."/>
            <person name="Young S.K."/>
            <person name="Zeng Q."/>
            <person name="Gargeya S."/>
            <person name="Fitzgerald M."/>
            <person name="Abouelleil A."/>
            <person name="Alvarado L."/>
            <person name="Chapman S.B."/>
            <person name="Gainer-Dewar J."/>
            <person name="Goldberg J."/>
            <person name="Griggs A."/>
            <person name="Gujja S."/>
            <person name="Hansen M."/>
            <person name="Howarth C."/>
            <person name="Imamovic A."/>
            <person name="Ireland A."/>
            <person name="Larimer J."/>
            <person name="McCowan C."/>
            <person name="Murphy C."/>
            <person name="Pearson M."/>
            <person name="Poon T.W."/>
            <person name="Priest M."/>
            <person name="Roberts A."/>
            <person name="Saif S."/>
            <person name="Shea T."/>
            <person name="Sykes S."/>
            <person name="Wortman J."/>
            <person name="Nusbaum C."/>
            <person name="Birren B."/>
        </authorList>
    </citation>
    <scope>NUCLEOTIDE SEQUENCE</scope>
    <source>
        <strain evidence="2">54005</strain>
    </source>
</reference>
<sequence length="41" mass="4837">MNVAPRLKLEFFLFWVWMALRMLGAAHQQGAQKQHLLLIKT</sequence>
<keyword evidence="1" id="KW-0732">Signal</keyword>
<dbReference type="EMBL" id="JH658394">
    <property type="protein sequence ID" value="EXK84778.1"/>
    <property type="molecule type" value="Genomic_DNA"/>
</dbReference>
<dbReference type="EMBL" id="JH658394">
    <property type="protein sequence ID" value="EXK84777.1"/>
    <property type="molecule type" value="Genomic_DNA"/>
</dbReference>
<reference evidence="2 3" key="1">
    <citation type="submission" date="2011-11" db="EMBL/GenBank/DDBJ databases">
        <title>The Genome Sequence of Fusarium oxysporum PHW815.</title>
        <authorList>
            <consortium name="The Broad Institute Genome Sequencing Platform"/>
            <person name="Ma L.-J."/>
            <person name="Gale L.R."/>
            <person name="Schwartz D.C."/>
            <person name="Zhou S."/>
            <person name="Corby-Kistler H."/>
            <person name="Young S.K."/>
            <person name="Zeng Q."/>
            <person name="Gargeya S."/>
            <person name="Fitzgerald M."/>
            <person name="Haas B."/>
            <person name="Abouelleil A."/>
            <person name="Alvarado L."/>
            <person name="Arachchi H.M."/>
            <person name="Berlin A."/>
            <person name="Brown A."/>
            <person name="Chapman S.B."/>
            <person name="Chen Z."/>
            <person name="Dunbar C."/>
            <person name="Freedman E."/>
            <person name="Gearin G."/>
            <person name="Goldberg J."/>
            <person name="Griggs A."/>
            <person name="Gujja S."/>
            <person name="Heiman D."/>
            <person name="Howarth C."/>
            <person name="Larson L."/>
            <person name="Lui A."/>
            <person name="MacDonald P.J.P."/>
            <person name="Montmayeur A."/>
            <person name="Murphy C."/>
            <person name="Neiman D."/>
            <person name="Pearson M."/>
            <person name="Priest M."/>
            <person name="Roberts A."/>
            <person name="Saif S."/>
            <person name="Shea T."/>
            <person name="Shenoy N."/>
            <person name="Sisk P."/>
            <person name="Stolte C."/>
            <person name="Sykes S."/>
            <person name="Wortman J."/>
            <person name="Nusbaum C."/>
            <person name="Birren B."/>
        </authorList>
    </citation>
    <scope>NUCLEOTIDE SEQUENCE [LARGE SCALE GENOMIC DNA]</scope>
    <source>
        <strain evidence="2 3">54005</strain>
    </source>
</reference>
<evidence type="ECO:0000313" key="2">
    <source>
        <dbReference type="EMBL" id="EXK84777.1"/>
    </source>
</evidence>
<feature type="signal peptide" evidence="1">
    <location>
        <begin position="1"/>
        <end position="25"/>
    </location>
</feature>
<accession>X0CQK2</accession>
<keyword evidence="3" id="KW-1185">Reference proteome</keyword>
<evidence type="ECO:0000313" key="3">
    <source>
        <dbReference type="Proteomes" id="UP000030663"/>
    </source>
</evidence>